<dbReference type="eggNOG" id="COG3839">
    <property type="taxonomic scope" value="Bacteria"/>
</dbReference>
<protein>
    <submittedName>
        <fullName evidence="2">ABC sugar (Glycerol) transporter, ATPase subunit</fullName>
    </submittedName>
</protein>
<dbReference type="InterPro" id="IPR027417">
    <property type="entry name" value="P-loop_NTPase"/>
</dbReference>
<dbReference type="STRING" id="314232.SKA53_08176"/>
<reference evidence="2 3" key="1">
    <citation type="submission" date="2006-01" db="EMBL/GenBank/DDBJ databases">
        <authorList>
            <person name="Hagstrom A."/>
            <person name="Ferriera S."/>
            <person name="Johnson J."/>
            <person name="Kravitz S."/>
            <person name="Halpern A."/>
            <person name="Remington K."/>
            <person name="Beeson K."/>
            <person name="Tran B."/>
            <person name="Rogers Y.-H."/>
            <person name="Friedman R."/>
            <person name="Venter J.C."/>
        </authorList>
    </citation>
    <scope>NUCLEOTIDE SEQUENCE [LARGE SCALE GENOMIC DNA]</scope>
    <source>
        <strain evidence="2 3">SKA53</strain>
    </source>
</reference>
<dbReference type="SUPFAM" id="SSF52540">
    <property type="entry name" value="P-loop containing nucleoside triphosphate hydrolases"/>
    <property type="match status" value="1"/>
</dbReference>
<feature type="region of interest" description="Disordered" evidence="1">
    <location>
        <begin position="55"/>
        <end position="87"/>
    </location>
</feature>
<comment type="caution">
    <text evidence="2">The sequence shown here is derived from an EMBL/GenBank/DDBJ whole genome shotgun (WGS) entry which is preliminary data.</text>
</comment>
<name>A3V751_9RHOB</name>
<sequence>MDSVSKVVDGQNHIYPTDLRLQRGTLMRLMAGLDVPATGRVIWEGRDLTGMRVQDRKPLDGIRQMPGRALRPRSPWQSGPLAALPQS</sequence>
<accession>A3V751</accession>
<evidence type="ECO:0000256" key="1">
    <source>
        <dbReference type="SAM" id="MobiDB-lite"/>
    </source>
</evidence>
<keyword evidence="3" id="KW-1185">Reference proteome</keyword>
<dbReference type="EMBL" id="AAMS01000006">
    <property type="protein sequence ID" value="EAQ06067.1"/>
    <property type="molecule type" value="Genomic_DNA"/>
</dbReference>
<dbReference type="Proteomes" id="UP000004507">
    <property type="component" value="Unassembled WGS sequence"/>
</dbReference>
<evidence type="ECO:0000313" key="2">
    <source>
        <dbReference type="EMBL" id="EAQ06067.1"/>
    </source>
</evidence>
<organism evidence="2 3">
    <name type="scientific">Yoonia vestfoldensis SKA53</name>
    <dbReference type="NCBI Taxonomy" id="314232"/>
    <lineage>
        <taxon>Bacteria</taxon>
        <taxon>Pseudomonadati</taxon>
        <taxon>Pseudomonadota</taxon>
        <taxon>Alphaproteobacteria</taxon>
        <taxon>Rhodobacterales</taxon>
        <taxon>Paracoccaceae</taxon>
        <taxon>Yoonia</taxon>
    </lineage>
</organism>
<proteinExistence type="predicted"/>
<gene>
    <name evidence="2" type="ORF">SKA53_08176</name>
</gene>
<dbReference type="AlphaFoldDB" id="A3V751"/>
<evidence type="ECO:0000313" key="3">
    <source>
        <dbReference type="Proteomes" id="UP000004507"/>
    </source>
</evidence>
<dbReference type="HOGENOM" id="CLU_2479630_0_0_5"/>